<evidence type="ECO:0000313" key="2">
    <source>
        <dbReference type="EMBL" id="QMW24240.1"/>
    </source>
</evidence>
<dbReference type="Gene3D" id="1.10.40.110">
    <property type="match status" value="1"/>
</dbReference>
<dbReference type="InterPro" id="IPR012336">
    <property type="entry name" value="Thioredoxin-like_fold"/>
</dbReference>
<protein>
    <submittedName>
        <fullName evidence="2">Thioredoxin domain-containing protein</fullName>
    </submittedName>
</protein>
<dbReference type="RefSeq" id="WP_182298084.1">
    <property type="nucleotide sequence ID" value="NZ_CP059851.1"/>
</dbReference>
<keyword evidence="3" id="KW-1185">Reference proteome</keyword>
<dbReference type="SUPFAM" id="SSF52833">
    <property type="entry name" value="Thioredoxin-like"/>
    <property type="match status" value="1"/>
</dbReference>
<evidence type="ECO:0000313" key="3">
    <source>
        <dbReference type="Proteomes" id="UP000515292"/>
    </source>
</evidence>
<evidence type="ECO:0000259" key="1">
    <source>
        <dbReference type="Pfam" id="PF13462"/>
    </source>
</evidence>
<dbReference type="Gene3D" id="3.40.30.10">
    <property type="entry name" value="Glutaredoxin"/>
    <property type="match status" value="1"/>
</dbReference>
<dbReference type="InterPro" id="IPR036249">
    <property type="entry name" value="Thioredoxin-like_sf"/>
</dbReference>
<dbReference type="KEGG" id="sand:H3309_07245"/>
<dbReference type="Pfam" id="PF13462">
    <property type="entry name" value="Thioredoxin_4"/>
    <property type="match status" value="1"/>
</dbReference>
<accession>A0A7G5ILJ8</accession>
<sequence>MMLGAGLLAVAACDSAKPDAAEAKGKAAATRDWTTMIVATPEGGVRMGNPDAKVKLVEYASFTCTHCRDFHLEASAKLKDGLVKAGRVSYEYRPFMLNGVDIVVAQIAKCQPANQFFVWADQLYRNHDAWVLPFTRIDPATIARVQALPQAQQLSAYAAAGQFDAWAKVRGVTKAKFDQCLADQGAFQRLQAAAQAGQEQFNISATPTFIINGTRADGVFNWATLEPKIMEALK</sequence>
<dbReference type="AlphaFoldDB" id="A0A7G5ILJ8"/>
<dbReference type="Proteomes" id="UP000515292">
    <property type="component" value="Chromosome"/>
</dbReference>
<organism evidence="2 3">
    <name type="scientific">Sandaracinobacteroides saxicola</name>
    <dbReference type="NCBI Taxonomy" id="2759707"/>
    <lineage>
        <taxon>Bacteria</taxon>
        <taxon>Pseudomonadati</taxon>
        <taxon>Pseudomonadota</taxon>
        <taxon>Alphaproteobacteria</taxon>
        <taxon>Sphingomonadales</taxon>
        <taxon>Sphingosinicellaceae</taxon>
        <taxon>Sandaracinobacteroides</taxon>
    </lineage>
</organism>
<gene>
    <name evidence="2" type="ORF">H3309_07245</name>
</gene>
<reference evidence="2 3" key="1">
    <citation type="submission" date="2020-07" db="EMBL/GenBank/DDBJ databases">
        <title>Complete genome sequence for Sandaracinobacter sp. M6.</title>
        <authorList>
            <person name="Tang Y."/>
            <person name="Liu Q."/>
            <person name="Guo Z."/>
            <person name="Lei P."/>
            <person name="Huang B."/>
        </authorList>
    </citation>
    <scope>NUCLEOTIDE SEQUENCE [LARGE SCALE GENOMIC DNA]</scope>
    <source>
        <strain evidence="2 3">M6</strain>
    </source>
</reference>
<name>A0A7G5ILJ8_9SPHN</name>
<dbReference type="EMBL" id="CP059851">
    <property type="protein sequence ID" value="QMW24240.1"/>
    <property type="molecule type" value="Genomic_DNA"/>
</dbReference>
<proteinExistence type="predicted"/>
<feature type="domain" description="Thioredoxin-like fold" evidence="1">
    <location>
        <begin position="42"/>
        <end position="226"/>
    </location>
</feature>